<evidence type="ECO:0000313" key="8">
    <source>
        <dbReference type="Proteomes" id="UP000799766"/>
    </source>
</evidence>
<evidence type="ECO:0008006" key="9">
    <source>
        <dbReference type="Google" id="ProtNLM"/>
    </source>
</evidence>
<feature type="region of interest" description="Disordered" evidence="5">
    <location>
        <begin position="1"/>
        <end position="197"/>
    </location>
</feature>
<reference evidence="7" key="1">
    <citation type="journal article" date="2020" name="Stud. Mycol.">
        <title>101 Dothideomycetes genomes: a test case for predicting lifestyles and emergence of pathogens.</title>
        <authorList>
            <person name="Haridas S."/>
            <person name="Albert R."/>
            <person name="Binder M."/>
            <person name="Bloem J."/>
            <person name="Labutti K."/>
            <person name="Salamov A."/>
            <person name="Andreopoulos B."/>
            <person name="Baker S."/>
            <person name="Barry K."/>
            <person name="Bills G."/>
            <person name="Bluhm B."/>
            <person name="Cannon C."/>
            <person name="Castanera R."/>
            <person name="Culley D."/>
            <person name="Daum C."/>
            <person name="Ezra D."/>
            <person name="Gonzalez J."/>
            <person name="Henrissat B."/>
            <person name="Kuo A."/>
            <person name="Liang C."/>
            <person name="Lipzen A."/>
            <person name="Lutzoni F."/>
            <person name="Magnuson J."/>
            <person name="Mondo S."/>
            <person name="Nolan M."/>
            <person name="Ohm R."/>
            <person name="Pangilinan J."/>
            <person name="Park H.-J."/>
            <person name="Ramirez L."/>
            <person name="Alfaro M."/>
            <person name="Sun H."/>
            <person name="Tritt A."/>
            <person name="Yoshinaga Y."/>
            <person name="Zwiers L.-H."/>
            <person name="Turgeon B."/>
            <person name="Goodwin S."/>
            <person name="Spatafora J."/>
            <person name="Crous P."/>
            <person name="Grigoriev I."/>
        </authorList>
    </citation>
    <scope>NUCLEOTIDE SEQUENCE</scope>
    <source>
        <strain evidence="7">ATCC 16933</strain>
    </source>
</reference>
<evidence type="ECO:0000313" key="7">
    <source>
        <dbReference type="EMBL" id="KAF2461440.1"/>
    </source>
</evidence>
<evidence type="ECO:0000256" key="2">
    <source>
        <dbReference type="ARBA" id="ARBA00022692"/>
    </source>
</evidence>
<keyword evidence="3 6" id="KW-1133">Transmembrane helix</keyword>
<dbReference type="GO" id="GO:0016020">
    <property type="term" value="C:membrane"/>
    <property type="evidence" value="ECO:0007669"/>
    <property type="project" value="UniProtKB-SubCell"/>
</dbReference>
<feature type="transmembrane region" description="Helical" evidence="6">
    <location>
        <begin position="891"/>
        <end position="915"/>
    </location>
</feature>
<dbReference type="Pfam" id="PF01544">
    <property type="entry name" value="CorA"/>
    <property type="match status" value="1"/>
</dbReference>
<feature type="compositionally biased region" description="Polar residues" evidence="5">
    <location>
        <begin position="36"/>
        <end position="46"/>
    </location>
</feature>
<feature type="compositionally biased region" description="Low complexity" evidence="5">
    <location>
        <begin position="96"/>
        <end position="109"/>
    </location>
</feature>
<gene>
    <name evidence="7" type="ORF">BDY21DRAFT_86528</name>
</gene>
<accession>A0A6A6PC21</accession>
<feature type="compositionally biased region" description="Low complexity" evidence="5">
    <location>
        <begin position="129"/>
        <end position="143"/>
    </location>
</feature>
<evidence type="ECO:0000256" key="1">
    <source>
        <dbReference type="ARBA" id="ARBA00004141"/>
    </source>
</evidence>
<dbReference type="EMBL" id="MU001671">
    <property type="protein sequence ID" value="KAF2461440.1"/>
    <property type="molecule type" value="Genomic_DNA"/>
</dbReference>
<dbReference type="Proteomes" id="UP000799766">
    <property type="component" value="Unassembled WGS sequence"/>
</dbReference>
<evidence type="ECO:0000256" key="3">
    <source>
        <dbReference type="ARBA" id="ARBA00022989"/>
    </source>
</evidence>
<feature type="compositionally biased region" description="Basic residues" evidence="5">
    <location>
        <begin position="173"/>
        <end position="189"/>
    </location>
</feature>
<dbReference type="GO" id="GO:0046873">
    <property type="term" value="F:metal ion transmembrane transporter activity"/>
    <property type="evidence" value="ECO:0007669"/>
    <property type="project" value="InterPro"/>
</dbReference>
<feature type="compositionally biased region" description="Basic and acidic residues" evidence="5">
    <location>
        <begin position="65"/>
        <end position="75"/>
    </location>
</feature>
<dbReference type="InterPro" id="IPR045863">
    <property type="entry name" value="CorA_TM1_TM2"/>
</dbReference>
<feature type="transmembrane region" description="Helical" evidence="6">
    <location>
        <begin position="788"/>
        <end position="810"/>
    </location>
</feature>
<keyword evidence="4 6" id="KW-0472">Membrane</keyword>
<feature type="compositionally biased region" description="Low complexity" evidence="5">
    <location>
        <begin position="548"/>
        <end position="558"/>
    </location>
</feature>
<feature type="compositionally biased region" description="Polar residues" evidence="5">
    <location>
        <begin position="1"/>
        <end position="11"/>
    </location>
</feature>
<keyword evidence="8" id="KW-1185">Reference proteome</keyword>
<evidence type="ECO:0000256" key="5">
    <source>
        <dbReference type="SAM" id="MobiDB-lite"/>
    </source>
</evidence>
<dbReference type="AlphaFoldDB" id="A0A6A6PC21"/>
<proteinExistence type="predicted"/>
<dbReference type="SUPFAM" id="SSF144083">
    <property type="entry name" value="Magnesium transport protein CorA, transmembrane region"/>
    <property type="match status" value="1"/>
</dbReference>
<keyword evidence="2 6" id="KW-0812">Transmembrane</keyword>
<organism evidence="7 8">
    <name type="scientific">Lineolata rhizophorae</name>
    <dbReference type="NCBI Taxonomy" id="578093"/>
    <lineage>
        <taxon>Eukaryota</taxon>
        <taxon>Fungi</taxon>
        <taxon>Dikarya</taxon>
        <taxon>Ascomycota</taxon>
        <taxon>Pezizomycotina</taxon>
        <taxon>Dothideomycetes</taxon>
        <taxon>Dothideomycetes incertae sedis</taxon>
        <taxon>Lineolatales</taxon>
        <taxon>Lineolataceae</taxon>
        <taxon>Lineolata</taxon>
    </lineage>
</organism>
<dbReference type="InterPro" id="IPR002523">
    <property type="entry name" value="MgTranspt_CorA/ZnTranspt_ZntB"/>
</dbReference>
<protein>
    <recommendedName>
        <fullName evidence="9">Cora-like Mg2+ transporter protein-domain-containing protein</fullName>
    </recommendedName>
</protein>
<evidence type="ECO:0000256" key="6">
    <source>
        <dbReference type="SAM" id="Phobius"/>
    </source>
</evidence>
<feature type="transmembrane region" description="Helical" evidence="6">
    <location>
        <begin position="862"/>
        <end position="884"/>
    </location>
</feature>
<name>A0A6A6PC21_9PEZI</name>
<evidence type="ECO:0000256" key="4">
    <source>
        <dbReference type="ARBA" id="ARBA00023136"/>
    </source>
</evidence>
<feature type="region of interest" description="Disordered" evidence="5">
    <location>
        <begin position="499"/>
        <end position="574"/>
    </location>
</feature>
<dbReference type="OrthoDB" id="3231000at2759"/>
<dbReference type="Gene3D" id="1.20.58.340">
    <property type="entry name" value="Magnesium transport protein CorA, transmembrane region"/>
    <property type="match status" value="1"/>
</dbReference>
<comment type="subcellular location">
    <subcellularLocation>
        <location evidence="1">Membrane</location>
        <topology evidence="1">Multi-pass membrane protein</topology>
    </subcellularLocation>
</comment>
<sequence length="974" mass="109975">MVKSSQPTSAQAMALAEASPSGQNQQRSSLDELLQWPSSRIQTSPGNDGADRAAQVRLPSSASSLERRSSLDDILRWPTSRVWPSPGGQGASAVQLPPSGSSSLRSTSLDQILRQPSTQAPPSQDDGDAPSVALPPSKPSSLPESRDRVNPPTSLEDLLLRPQDVPLPSSPRLRPRILSRKEGRARKSAKATQSREGNDLWKYQRNIQRLATKLPHLRAVNYDRCRHSWCKRIIFYDFTPSPQRNSQQGPQSKYRLARRHEPWRSPYLPQYEEFSNSIKRVPDGTAKRVILVEDLSPHAIGLIGATFGISPNFFEDHLSQSGYMRARGDRAVPAAWKMGSLGSRHSSITWFRPVLPLLRVSSRLRSRIIQDQKPAVACIFDEHVNGKHRISTTSNIWRKHLDLSPEPGIHVRGTPKEYPIAWEERATIWRKDVNNCNFVIILLDPLPLVTDRQEQNPRARPRNLTEQQQWKIERIQRLLHQHPSDAPTAFASLGEPTHVVHGSQSIQRRGSHQAPSAGLRRRSKTGLQSIPEAPARTSGSDINAANKAPAPSTSSSSTPPAPSVSHGPFAPFEQIKPRTMSSGVDTDFFSTELVTEFIEILRTPTSTLEDIDTWVTRPENKFRDPHEALFGAIHDDTLSMTDLMRHSITRIRETTMNESSMQRLEPFWRDLLHQFRSNMEEINYRLLALYEAVYRDSPRGENIGREKIRRDVDKVCAQLNVTMELVDKASASLRTEIQILDSRRSIAEAESVGKLTELAFIFIPVSFAASVFGMNIKELESGAPLYQFVVVALAFIFLAYFLRLIIWSSWVIEWKNESLARIRDEENLQSDERIPAHMVATWLLQTLTKQIFRIVGWAVRPFFIIAIPGALLAAILSPIVLLWLRTIDKGFTAVMTVLLLFFDILLLWPVVSVFFSGQSFNWDVRGWVNRIRRESKRKRSRKRARKLVVDVEDNIASDDETSDSDDSLTSSSSD</sequence>